<evidence type="ECO:0000256" key="1">
    <source>
        <dbReference type="SAM" id="Phobius"/>
    </source>
</evidence>
<feature type="transmembrane region" description="Helical" evidence="1">
    <location>
        <begin position="12"/>
        <end position="32"/>
    </location>
</feature>
<proteinExistence type="predicted"/>
<keyword evidence="1" id="KW-0812">Transmembrane</keyword>
<protein>
    <submittedName>
        <fullName evidence="2">Uncharacterized protein</fullName>
    </submittedName>
</protein>
<keyword evidence="1" id="KW-0472">Membrane</keyword>
<dbReference type="Proteomes" id="UP000318720">
    <property type="component" value="Unassembled WGS sequence"/>
</dbReference>
<dbReference type="AlphaFoldDB" id="A0AAE9AX85"/>
<name>A0AAE9AX85_9ACTN</name>
<reference evidence="2 3" key="1">
    <citation type="submission" date="2019-03" db="EMBL/GenBank/DDBJ databases">
        <title>Comparative genomic analyses of the sweetpotato soil rot pathogen, Streptomyces ipomoeae.</title>
        <authorList>
            <person name="Ruschel Soares N."/>
            <person name="Badger J.H."/>
            <person name="Huguet-Tapia J.C."/>
            <person name="Clark C.A."/>
            <person name="Pettis G.S."/>
        </authorList>
    </citation>
    <scope>NUCLEOTIDE SEQUENCE [LARGE SCALE GENOMIC DNA]</scope>
    <source>
        <strain evidence="2 3">88-35</strain>
    </source>
</reference>
<organism evidence="2 3">
    <name type="scientific">Streptomyces ipomoeae</name>
    <dbReference type="NCBI Taxonomy" id="103232"/>
    <lineage>
        <taxon>Bacteria</taxon>
        <taxon>Bacillati</taxon>
        <taxon>Actinomycetota</taxon>
        <taxon>Actinomycetes</taxon>
        <taxon>Kitasatosporales</taxon>
        <taxon>Streptomycetaceae</taxon>
        <taxon>Streptomyces</taxon>
    </lineage>
</organism>
<evidence type="ECO:0000313" key="2">
    <source>
        <dbReference type="EMBL" id="TQE24621.1"/>
    </source>
</evidence>
<feature type="transmembrane region" description="Helical" evidence="1">
    <location>
        <begin position="38"/>
        <end position="56"/>
    </location>
</feature>
<gene>
    <name evidence="2" type="ORF">Sipo8835_33210</name>
</gene>
<accession>A0AAE9AX85</accession>
<comment type="caution">
    <text evidence="2">The sequence shown here is derived from an EMBL/GenBank/DDBJ whole genome shotgun (WGS) entry which is preliminary data.</text>
</comment>
<dbReference type="RefSeq" id="WP_141584881.1">
    <property type="nucleotide sequence ID" value="NZ_SPAZ01000258.1"/>
</dbReference>
<sequence length="181" mass="20840">MIRYINHEFRAAVPAWIAVVCAMGVFLAVRGNAGLPDWWWRTVSLIVAVHALWLRLRGTRLRFFSTARYFDEALPRPVPYGTWSTDHWGVFHRPRSPFAVRPLVLMALVLPLSLFWEPYPILGLLWVALDWTSLGLVAARWEFENRALLWLGRQGRDPAEYYYTPVSPRPPTRTATDAPPG</sequence>
<keyword evidence="1" id="KW-1133">Transmembrane helix</keyword>
<evidence type="ECO:0000313" key="3">
    <source>
        <dbReference type="Proteomes" id="UP000318720"/>
    </source>
</evidence>
<dbReference type="EMBL" id="SPAZ01000258">
    <property type="protein sequence ID" value="TQE24621.1"/>
    <property type="molecule type" value="Genomic_DNA"/>
</dbReference>